<keyword evidence="3" id="KW-1185">Reference proteome</keyword>
<sequence length="219" mass="25351">MATMARSTVVIIVLCLKSLPTFIIVFYDMEEIETIKVLLQKRKNIYHEKYENDKKKQIEEYNNLMKQLTALRGYRIMTHIHVFLEESIQCQEIIGKNCINLITNENAVKKLLYDSKHVPGLPISHDCHQQSIEFFSNALEFLNNFQTSDGPLEILQKDNVDTEKLNNDIIACTNHVSNEFYKAKSAFLHVEKVRNNIEVLCDFDFISDDENAELSASDS</sequence>
<protein>
    <submittedName>
        <fullName evidence="2">Uncharacterized protein</fullName>
    </submittedName>
</protein>
<feature type="transmembrane region" description="Helical" evidence="1">
    <location>
        <begin position="7"/>
        <end position="27"/>
    </location>
</feature>
<dbReference type="EMBL" id="JACSDY010000011">
    <property type="protein sequence ID" value="KAF7415483.1"/>
    <property type="molecule type" value="Genomic_DNA"/>
</dbReference>
<organism evidence="2 3">
    <name type="scientific">Vespula pensylvanica</name>
    <name type="common">Western yellow jacket</name>
    <name type="synonym">Wasp</name>
    <dbReference type="NCBI Taxonomy" id="30213"/>
    <lineage>
        <taxon>Eukaryota</taxon>
        <taxon>Metazoa</taxon>
        <taxon>Ecdysozoa</taxon>
        <taxon>Arthropoda</taxon>
        <taxon>Hexapoda</taxon>
        <taxon>Insecta</taxon>
        <taxon>Pterygota</taxon>
        <taxon>Neoptera</taxon>
        <taxon>Endopterygota</taxon>
        <taxon>Hymenoptera</taxon>
        <taxon>Apocrita</taxon>
        <taxon>Aculeata</taxon>
        <taxon>Vespoidea</taxon>
        <taxon>Vespidae</taxon>
        <taxon>Vespinae</taxon>
        <taxon>Vespula</taxon>
    </lineage>
</organism>
<comment type="caution">
    <text evidence="2">The sequence shown here is derived from an EMBL/GenBank/DDBJ whole genome shotgun (WGS) entry which is preliminary data.</text>
</comment>
<evidence type="ECO:0000313" key="3">
    <source>
        <dbReference type="Proteomes" id="UP000600918"/>
    </source>
</evidence>
<dbReference type="Proteomes" id="UP000600918">
    <property type="component" value="Unassembled WGS sequence"/>
</dbReference>
<proteinExistence type="predicted"/>
<dbReference type="AlphaFoldDB" id="A0A834U420"/>
<keyword evidence="1" id="KW-0812">Transmembrane</keyword>
<name>A0A834U420_VESPE</name>
<reference evidence="2" key="1">
    <citation type="journal article" date="2020" name="G3 (Bethesda)">
        <title>High-Quality Assemblies for Three Invasive Social Wasps from the &lt;i&gt;Vespula&lt;/i&gt; Genus.</title>
        <authorList>
            <person name="Harrop T.W.R."/>
            <person name="Guhlin J."/>
            <person name="McLaughlin G.M."/>
            <person name="Permina E."/>
            <person name="Stockwell P."/>
            <person name="Gilligan J."/>
            <person name="Le Lec M.F."/>
            <person name="Gruber M.A.M."/>
            <person name="Quinn O."/>
            <person name="Lovegrove M."/>
            <person name="Duncan E.J."/>
            <person name="Remnant E.J."/>
            <person name="Van Eeckhoven J."/>
            <person name="Graham B."/>
            <person name="Knapp R.A."/>
            <person name="Langford K.W."/>
            <person name="Kronenberg Z."/>
            <person name="Press M.O."/>
            <person name="Eacker S.M."/>
            <person name="Wilson-Rankin E.E."/>
            <person name="Purcell J."/>
            <person name="Lester P.J."/>
            <person name="Dearden P.K."/>
        </authorList>
    </citation>
    <scope>NUCLEOTIDE SEQUENCE</scope>
    <source>
        <strain evidence="2">Volc-1</strain>
    </source>
</reference>
<keyword evidence="1" id="KW-0472">Membrane</keyword>
<gene>
    <name evidence="2" type="ORF">H0235_012075</name>
</gene>
<evidence type="ECO:0000313" key="2">
    <source>
        <dbReference type="EMBL" id="KAF7415483.1"/>
    </source>
</evidence>
<accession>A0A834U420</accession>
<evidence type="ECO:0000256" key="1">
    <source>
        <dbReference type="SAM" id="Phobius"/>
    </source>
</evidence>
<keyword evidence="1" id="KW-1133">Transmembrane helix</keyword>